<evidence type="ECO:0000313" key="2">
    <source>
        <dbReference type="Proteomes" id="UP000485058"/>
    </source>
</evidence>
<protein>
    <submittedName>
        <fullName evidence="1">Uncharacterized protein</fullName>
    </submittedName>
</protein>
<dbReference type="AlphaFoldDB" id="A0A699ZIN1"/>
<gene>
    <name evidence="1" type="ORF">HaLaN_15825</name>
</gene>
<proteinExistence type="predicted"/>
<organism evidence="1 2">
    <name type="scientific">Haematococcus lacustris</name>
    <name type="common">Green alga</name>
    <name type="synonym">Haematococcus pluvialis</name>
    <dbReference type="NCBI Taxonomy" id="44745"/>
    <lineage>
        <taxon>Eukaryota</taxon>
        <taxon>Viridiplantae</taxon>
        <taxon>Chlorophyta</taxon>
        <taxon>core chlorophytes</taxon>
        <taxon>Chlorophyceae</taxon>
        <taxon>CS clade</taxon>
        <taxon>Chlamydomonadales</taxon>
        <taxon>Haematococcaceae</taxon>
        <taxon>Haematococcus</taxon>
    </lineage>
</organism>
<evidence type="ECO:0000313" key="1">
    <source>
        <dbReference type="EMBL" id="GFH18946.1"/>
    </source>
</evidence>
<accession>A0A699ZIN1</accession>
<reference evidence="1 2" key="1">
    <citation type="submission" date="2020-02" db="EMBL/GenBank/DDBJ databases">
        <title>Draft genome sequence of Haematococcus lacustris strain NIES-144.</title>
        <authorList>
            <person name="Morimoto D."/>
            <person name="Nakagawa S."/>
            <person name="Yoshida T."/>
            <person name="Sawayama S."/>
        </authorList>
    </citation>
    <scope>NUCLEOTIDE SEQUENCE [LARGE SCALE GENOMIC DNA]</scope>
    <source>
        <strain evidence="1 2">NIES-144</strain>
    </source>
</reference>
<dbReference type="Proteomes" id="UP000485058">
    <property type="component" value="Unassembled WGS sequence"/>
</dbReference>
<sequence length="127" mass="14037">MRKRLLARPPKRCLSCRIDDSTYSNRFCPPGFVASRKNWAKCRLAAMLSRGIGSYILLLLALEGCIAQGLQASSSRVVPRQLQTAHYCRPPTFRFQGVGTVWDFIRGSSDHTFLATAITTAGDRGCA</sequence>
<name>A0A699ZIN1_HAELA</name>
<comment type="caution">
    <text evidence="1">The sequence shown here is derived from an EMBL/GenBank/DDBJ whole genome shotgun (WGS) entry which is preliminary data.</text>
</comment>
<dbReference type="EMBL" id="BLLF01001384">
    <property type="protein sequence ID" value="GFH18946.1"/>
    <property type="molecule type" value="Genomic_DNA"/>
</dbReference>
<keyword evidence="2" id="KW-1185">Reference proteome</keyword>